<sequence>MKKIIYGESNFKKIKIDNDYFYIDKTQHIEKIESTNESFLIFLRPRRFGKSLFLSTLQYYYDENSAHEFEAIFHNTYIGRNPTPLKSSYRILFFEFSGIEVENRTITQIKESFLVNVKVALSRYLDNYGYKKEDIKRVRVLAEPSDILKEFFEIIKNDSIYLLIDEYDQFANAILAYSMEDFLKVVSKGGFVRSFYEVIKGATQTGVVQKMFITGVTPITLDSLSSGFNIVSNISNEENFNAMAGFTHKEVAYSLEESIFKRCPDIDKKELLEKIKVWYDGYIFNINANHRIYNSTLVNYFISKYDYKRCTMPTKMLDVNVASDYRAIMKLFNIGDSDRNYKILEELIEDNSLTGVIKDRYDLNQEFSRDDFITLIYSMGFITIKEVLFDDRYIFKIPNYVIKMLYFNYFAIELKRRNNLKAEDMGSILTDLALGKLDSFKEQLDRVIKTLSNRDHYGFKERHFHVITLSLLSFANFYFIDSQPEKNRKYPDILLIGRDPRVPNNYLFELKWAKSKDNYKSMKNQGVKEVKEYLELDKIKAIPKLRSFALIGSKDGVEFVEVN</sequence>
<evidence type="ECO:0000313" key="2">
    <source>
        <dbReference type="EMBL" id="SFV65867.1"/>
    </source>
</evidence>
<feature type="domain" description="AAA-ATPase-like" evidence="1">
    <location>
        <begin position="6"/>
        <end position="224"/>
    </location>
</feature>
<dbReference type="EMBL" id="FPHE01000148">
    <property type="protein sequence ID" value="SFV65867.1"/>
    <property type="molecule type" value="Genomic_DNA"/>
</dbReference>
<name>A0A1W1CJI7_9ZZZZ</name>
<dbReference type="Pfam" id="PF08011">
    <property type="entry name" value="PDDEXK_9"/>
    <property type="match status" value="1"/>
</dbReference>
<dbReference type="PANTHER" id="PTHR34825:SF2">
    <property type="entry name" value="AAA-ATPASE-LIKE DOMAIN-CONTAINING PROTEIN"/>
    <property type="match status" value="1"/>
</dbReference>
<dbReference type="PANTHER" id="PTHR34825">
    <property type="entry name" value="CONSERVED PROTEIN, WITH A WEAK D-GALACTARATE DEHYDRATASE/ALTRONATE HYDROLASE DOMAIN"/>
    <property type="match status" value="1"/>
</dbReference>
<dbReference type="InterPro" id="IPR018631">
    <property type="entry name" value="AAA-ATPase-like_dom"/>
</dbReference>
<evidence type="ECO:0000259" key="1">
    <source>
        <dbReference type="Pfam" id="PF09820"/>
    </source>
</evidence>
<organism evidence="2">
    <name type="scientific">hydrothermal vent metagenome</name>
    <dbReference type="NCBI Taxonomy" id="652676"/>
    <lineage>
        <taxon>unclassified sequences</taxon>
        <taxon>metagenomes</taxon>
        <taxon>ecological metagenomes</taxon>
    </lineage>
</organism>
<protein>
    <submittedName>
        <fullName evidence="2">Conserved protein</fullName>
    </submittedName>
</protein>
<dbReference type="AlphaFoldDB" id="A0A1W1CJI7"/>
<reference evidence="2" key="1">
    <citation type="submission" date="2016-10" db="EMBL/GenBank/DDBJ databases">
        <authorList>
            <person name="de Groot N.N."/>
        </authorList>
    </citation>
    <scope>NUCLEOTIDE SEQUENCE</scope>
</reference>
<accession>A0A1W1CJI7</accession>
<dbReference type="InterPro" id="IPR012547">
    <property type="entry name" value="PDDEXK_9"/>
</dbReference>
<gene>
    <name evidence="2" type="ORF">MNB_SV-12-836</name>
</gene>
<proteinExistence type="predicted"/>
<dbReference type="Pfam" id="PF09820">
    <property type="entry name" value="AAA-ATPase_like"/>
    <property type="match status" value="1"/>
</dbReference>